<dbReference type="SUPFAM" id="SSF51735">
    <property type="entry name" value="NAD(P)-binding Rossmann-fold domains"/>
    <property type="match status" value="1"/>
</dbReference>
<proteinExistence type="inferred from homology"/>
<reference evidence="3" key="1">
    <citation type="journal article" date="2014" name="Int. J. Syst. Evol. Microbiol.">
        <title>Complete genome sequence of Corynebacterium casei LMG S-19264T (=DSM 44701T), isolated from a smear-ripened cheese.</title>
        <authorList>
            <consortium name="US DOE Joint Genome Institute (JGI-PGF)"/>
            <person name="Walter F."/>
            <person name="Albersmeier A."/>
            <person name="Kalinowski J."/>
            <person name="Ruckert C."/>
        </authorList>
    </citation>
    <scope>NUCLEOTIDE SEQUENCE</scope>
    <source>
        <strain evidence="3">CGMCC 1.15454</strain>
    </source>
</reference>
<dbReference type="GO" id="GO:0006006">
    <property type="term" value="P:glucose metabolic process"/>
    <property type="evidence" value="ECO:0007669"/>
    <property type="project" value="TreeGrafter"/>
</dbReference>
<accession>A0A9W5X5H4</accession>
<evidence type="ECO:0000313" key="3">
    <source>
        <dbReference type="EMBL" id="GGB43681.1"/>
    </source>
</evidence>
<keyword evidence="4" id="KW-1185">Reference proteome</keyword>
<evidence type="ECO:0008006" key="5">
    <source>
        <dbReference type="Google" id="ProtNLM"/>
    </source>
</evidence>
<dbReference type="PANTHER" id="PTHR44252">
    <property type="entry name" value="D-ERYTHRULOSE REDUCTASE"/>
    <property type="match status" value="1"/>
</dbReference>
<dbReference type="Proteomes" id="UP000621492">
    <property type="component" value="Unassembled WGS sequence"/>
</dbReference>
<dbReference type="InterPro" id="IPR051737">
    <property type="entry name" value="L-xylulose/Carbonyl_redctase"/>
</dbReference>
<comment type="similarity">
    <text evidence="1">Belongs to the short-chain dehydrogenases/reductases (SDR) family.</text>
</comment>
<protein>
    <recommendedName>
        <fullName evidence="5">Short-chain dehydrogenase</fullName>
    </recommendedName>
</protein>
<keyword evidence="2" id="KW-0521">NADP</keyword>
<dbReference type="GO" id="GO:0050038">
    <property type="term" value="F:L-xylulose reductase (NADPH) activity"/>
    <property type="evidence" value="ECO:0007669"/>
    <property type="project" value="TreeGrafter"/>
</dbReference>
<evidence type="ECO:0000256" key="1">
    <source>
        <dbReference type="ARBA" id="ARBA00006484"/>
    </source>
</evidence>
<dbReference type="AlphaFoldDB" id="A0A9W5X5H4"/>
<evidence type="ECO:0000313" key="4">
    <source>
        <dbReference type="Proteomes" id="UP000621492"/>
    </source>
</evidence>
<reference evidence="3" key="2">
    <citation type="submission" date="2020-09" db="EMBL/GenBank/DDBJ databases">
        <authorList>
            <person name="Sun Q."/>
            <person name="Zhou Y."/>
        </authorList>
    </citation>
    <scope>NUCLEOTIDE SEQUENCE</scope>
    <source>
        <strain evidence="3">CGMCC 1.15454</strain>
    </source>
</reference>
<dbReference type="InterPro" id="IPR036291">
    <property type="entry name" value="NAD(P)-bd_dom_sf"/>
</dbReference>
<dbReference type="EMBL" id="BMJD01000015">
    <property type="protein sequence ID" value="GGB43681.1"/>
    <property type="molecule type" value="Genomic_DNA"/>
</dbReference>
<sequence length="85" mass="9386">MTRVLAYEWAEYKIKVNAISPTVVLTELGKKAWTGEKVEKAKQEIPLKRFGFPEEVAAIALFLASDATNLITGENMVMDGGNTIK</sequence>
<organism evidence="3 4">
    <name type="scientific">Lentibacillus populi</name>
    <dbReference type="NCBI Taxonomy" id="1827502"/>
    <lineage>
        <taxon>Bacteria</taxon>
        <taxon>Bacillati</taxon>
        <taxon>Bacillota</taxon>
        <taxon>Bacilli</taxon>
        <taxon>Bacillales</taxon>
        <taxon>Bacillaceae</taxon>
        <taxon>Lentibacillus</taxon>
    </lineage>
</organism>
<comment type="caution">
    <text evidence="3">The sequence shown here is derived from an EMBL/GenBank/DDBJ whole genome shotgun (WGS) entry which is preliminary data.</text>
</comment>
<dbReference type="GO" id="GO:0005997">
    <property type="term" value="P:xylulose metabolic process"/>
    <property type="evidence" value="ECO:0007669"/>
    <property type="project" value="TreeGrafter"/>
</dbReference>
<name>A0A9W5X5H4_9BACI</name>
<gene>
    <name evidence="3" type="ORF">GCM10011409_21580</name>
</gene>
<evidence type="ECO:0000256" key="2">
    <source>
        <dbReference type="ARBA" id="ARBA00022857"/>
    </source>
</evidence>
<dbReference type="GO" id="GO:0004090">
    <property type="term" value="F:carbonyl reductase (NADPH) activity"/>
    <property type="evidence" value="ECO:0007669"/>
    <property type="project" value="TreeGrafter"/>
</dbReference>
<dbReference type="PRINTS" id="PR00081">
    <property type="entry name" value="GDHRDH"/>
</dbReference>
<dbReference type="InterPro" id="IPR002347">
    <property type="entry name" value="SDR_fam"/>
</dbReference>
<dbReference type="Gene3D" id="3.40.50.720">
    <property type="entry name" value="NAD(P)-binding Rossmann-like Domain"/>
    <property type="match status" value="1"/>
</dbReference>
<dbReference type="PANTHER" id="PTHR44252:SF3">
    <property type="entry name" value="D-ERYTHRULOSE REDUCTASE-RELATED"/>
    <property type="match status" value="1"/>
</dbReference>
<dbReference type="Pfam" id="PF13561">
    <property type="entry name" value="adh_short_C2"/>
    <property type="match status" value="1"/>
</dbReference>